<evidence type="ECO:0000313" key="1">
    <source>
        <dbReference type="EMBL" id="KAI3431424.1"/>
    </source>
</evidence>
<proteinExistence type="predicted"/>
<accession>A0A9D4TR13</accession>
<organism evidence="1 2">
    <name type="scientific">Chlorella vulgaris</name>
    <name type="common">Green alga</name>
    <dbReference type="NCBI Taxonomy" id="3077"/>
    <lineage>
        <taxon>Eukaryota</taxon>
        <taxon>Viridiplantae</taxon>
        <taxon>Chlorophyta</taxon>
        <taxon>core chlorophytes</taxon>
        <taxon>Trebouxiophyceae</taxon>
        <taxon>Chlorellales</taxon>
        <taxon>Chlorellaceae</taxon>
        <taxon>Chlorella clade</taxon>
        <taxon>Chlorella</taxon>
    </lineage>
</organism>
<dbReference type="AlphaFoldDB" id="A0A9D4TR13"/>
<dbReference type="EMBL" id="SIDB01000006">
    <property type="protein sequence ID" value="KAI3431424.1"/>
    <property type="molecule type" value="Genomic_DNA"/>
</dbReference>
<reference evidence="1" key="1">
    <citation type="journal article" date="2019" name="Plant J.">
        <title>Chlorella vulgaris genome assembly and annotation reveals the molecular basis for metabolic acclimation to high light conditions.</title>
        <authorList>
            <person name="Cecchin M."/>
            <person name="Marcolungo L."/>
            <person name="Rossato M."/>
            <person name="Girolomoni L."/>
            <person name="Cosentino E."/>
            <person name="Cuine S."/>
            <person name="Li-Beisson Y."/>
            <person name="Delledonne M."/>
            <person name="Ballottari M."/>
        </authorList>
    </citation>
    <scope>NUCLEOTIDE SEQUENCE</scope>
    <source>
        <strain evidence="1">211/11P</strain>
    </source>
</reference>
<evidence type="ECO:0000313" key="2">
    <source>
        <dbReference type="Proteomes" id="UP001055712"/>
    </source>
</evidence>
<comment type="caution">
    <text evidence="1">The sequence shown here is derived from an EMBL/GenBank/DDBJ whole genome shotgun (WGS) entry which is preliminary data.</text>
</comment>
<name>A0A9D4TR13_CHLVU</name>
<reference evidence="1" key="2">
    <citation type="submission" date="2020-11" db="EMBL/GenBank/DDBJ databases">
        <authorList>
            <person name="Cecchin M."/>
            <person name="Marcolungo L."/>
            <person name="Rossato M."/>
            <person name="Girolomoni L."/>
            <person name="Cosentino E."/>
            <person name="Cuine S."/>
            <person name="Li-Beisson Y."/>
            <person name="Delledonne M."/>
            <person name="Ballottari M."/>
        </authorList>
    </citation>
    <scope>NUCLEOTIDE SEQUENCE</scope>
    <source>
        <strain evidence="1">211/11P</strain>
        <tissue evidence="1">Whole cell</tissue>
    </source>
</reference>
<dbReference type="Proteomes" id="UP001055712">
    <property type="component" value="Unassembled WGS sequence"/>
</dbReference>
<sequence>MGNFPSSPGTKEFAEEFRRLQAENAAAEAEPDVLRDAVSLRRLNLQLLDMKIASAKHYQSRAWDYAQKHVQEMEHIGYHCERPSRGVRACCAGAFPAHHQSIAWRRAQEEFYHQLRAMLEQEKSAWSAGRPVPEMFLPPLPEAPEPFASPRVGAGVCSGCIEFITWMNNREPFLRNKHDFHTLHMWLPDSDTETAANIPAVSAEVAAASHRAATQQSAPYNSVLEAAPALGRRMRCDAREE</sequence>
<gene>
    <name evidence="1" type="ORF">D9Q98_004477</name>
</gene>
<keyword evidence="2" id="KW-1185">Reference proteome</keyword>
<protein>
    <submittedName>
        <fullName evidence="1">Uncharacterized protein</fullName>
    </submittedName>
</protein>